<evidence type="ECO:0000256" key="1">
    <source>
        <dbReference type="ARBA" id="ARBA00001971"/>
    </source>
</evidence>
<dbReference type="GO" id="GO:0016705">
    <property type="term" value="F:oxidoreductase activity, acting on paired donors, with incorporation or reduction of molecular oxygen"/>
    <property type="evidence" value="ECO:0007669"/>
    <property type="project" value="InterPro"/>
</dbReference>
<dbReference type="SUPFAM" id="SSF48264">
    <property type="entry name" value="Cytochrome P450"/>
    <property type="match status" value="1"/>
</dbReference>
<gene>
    <name evidence="7" type="ORF">EJ05DRAFT_491391</name>
</gene>
<keyword evidence="6" id="KW-0560">Oxidoreductase</keyword>
<dbReference type="EMBL" id="ML996566">
    <property type="protein sequence ID" value="KAF2761616.1"/>
    <property type="molecule type" value="Genomic_DNA"/>
</dbReference>
<name>A0A6A6WHZ3_9PEZI</name>
<comment type="similarity">
    <text evidence="2 6">Belongs to the cytochrome P450 family.</text>
</comment>
<evidence type="ECO:0000313" key="8">
    <source>
        <dbReference type="Proteomes" id="UP000799437"/>
    </source>
</evidence>
<keyword evidence="5 6" id="KW-0349">Heme</keyword>
<evidence type="ECO:0000256" key="2">
    <source>
        <dbReference type="ARBA" id="ARBA00010617"/>
    </source>
</evidence>
<keyword evidence="6" id="KW-0503">Monooxygenase</keyword>
<dbReference type="Proteomes" id="UP000799437">
    <property type="component" value="Unassembled WGS sequence"/>
</dbReference>
<dbReference type="AlphaFoldDB" id="A0A6A6WHZ3"/>
<evidence type="ECO:0000256" key="4">
    <source>
        <dbReference type="ARBA" id="ARBA00023004"/>
    </source>
</evidence>
<dbReference type="PANTHER" id="PTHR24305">
    <property type="entry name" value="CYTOCHROME P450"/>
    <property type="match status" value="1"/>
</dbReference>
<dbReference type="CDD" id="cd11060">
    <property type="entry name" value="CYP57A1-like"/>
    <property type="match status" value="1"/>
</dbReference>
<feature type="binding site" description="axial binding residue" evidence="5">
    <location>
        <position position="425"/>
    </location>
    <ligand>
        <name>heme</name>
        <dbReference type="ChEBI" id="CHEBI:30413"/>
    </ligand>
    <ligandPart>
        <name>Fe</name>
        <dbReference type="ChEBI" id="CHEBI:18248"/>
    </ligandPart>
</feature>
<dbReference type="InterPro" id="IPR001128">
    <property type="entry name" value="Cyt_P450"/>
</dbReference>
<dbReference type="PANTHER" id="PTHR24305:SF232">
    <property type="entry name" value="P450, PUTATIVE (EUROFUNG)-RELATED"/>
    <property type="match status" value="1"/>
</dbReference>
<evidence type="ECO:0000256" key="6">
    <source>
        <dbReference type="RuleBase" id="RU000461"/>
    </source>
</evidence>
<keyword evidence="3 5" id="KW-0479">Metal-binding</keyword>
<dbReference type="GO" id="GO:0005506">
    <property type="term" value="F:iron ion binding"/>
    <property type="evidence" value="ECO:0007669"/>
    <property type="project" value="InterPro"/>
</dbReference>
<dbReference type="GO" id="GO:0004497">
    <property type="term" value="F:monooxygenase activity"/>
    <property type="evidence" value="ECO:0007669"/>
    <property type="project" value="UniProtKB-KW"/>
</dbReference>
<dbReference type="GeneID" id="54487028"/>
<dbReference type="InterPro" id="IPR050121">
    <property type="entry name" value="Cytochrome_P450_monoxygenase"/>
</dbReference>
<dbReference type="InterPro" id="IPR002401">
    <property type="entry name" value="Cyt_P450_E_grp-I"/>
</dbReference>
<keyword evidence="8" id="KW-1185">Reference proteome</keyword>
<sequence>MVVWSVYQTFLSPLSSVPGPFWAKFSRIWITYHAYIGDMHRVMMALHNEHGELVRVAPNELSTSSLSAIKTIYGPGSKFRKSDWYSVWQGHRKFDLFAERSESVHSTQRRFVARAYAMESLKDFGPYVDDAIRVLLAQLTALNKHRNSIDLGLWIQLFAFDIIGEITFSKRFGFLDVGADDHDGSSFAQITAAMRSASWIGQYPALFWLHEYLVQPVLGNKLAINMRHGSIRTFAQREIIARADRGSDHADMLDKLNKVHVAKPRQFSSADVASMVTSNIFAGSDTTAISVRSIVFHLLTYPACKARLMAEIDERKGAGELSDPVTFEEASGMPYLQAVIYEALRLHPAIGMNMPRVVPPGDGLTIGQVCVPPGAVVGANAWVTGRDKTVYGEDADEFRPERWMGEDTGDLHRYFFAFGGGARMCIGRNVSWLEMSKLIPTLFQHFDMELVEPDKPLTEVCWWVVPLCNCSGV</sequence>
<evidence type="ECO:0000256" key="3">
    <source>
        <dbReference type="ARBA" id="ARBA00022723"/>
    </source>
</evidence>
<evidence type="ECO:0000256" key="5">
    <source>
        <dbReference type="PIRSR" id="PIRSR602401-1"/>
    </source>
</evidence>
<dbReference type="Gene3D" id="1.10.630.10">
    <property type="entry name" value="Cytochrome P450"/>
    <property type="match status" value="1"/>
</dbReference>
<dbReference type="Pfam" id="PF00067">
    <property type="entry name" value="p450"/>
    <property type="match status" value="1"/>
</dbReference>
<dbReference type="PRINTS" id="PR00385">
    <property type="entry name" value="P450"/>
</dbReference>
<proteinExistence type="inferred from homology"/>
<dbReference type="PROSITE" id="PS00086">
    <property type="entry name" value="CYTOCHROME_P450"/>
    <property type="match status" value="1"/>
</dbReference>
<dbReference type="OrthoDB" id="3934656at2759"/>
<reference evidence="7" key="1">
    <citation type="journal article" date="2020" name="Stud. Mycol.">
        <title>101 Dothideomycetes genomes: a test case for predicting lifestyles and emergence of pathogens.</title>
        <authorList>
            <person name="Haridas S."/>
            <person name="Albert R."/>
            <person name="Binder M."/>
            <person name="Bloem J."/>
            <person name="Labutti K."/>
            <person name="Salamov A."/>
            <person name="Andreopoulos B."/>
            <person name="Baker S."/>
            <person name="Barry K."/>
            <person name="Bills G."/>
            <person name="Bluhm B."/>
            <person name="Cannon C."/>
            <person name="Castanera R."/>
            <person name="Culley D."/>
            <person name="Daum C."/>
            <person name="Ezra D."/>
            <person name="Gonzalez J."/>
            <person name="Henrissat B."/>
            <person name="Kuo A."/>
            <person name="Liang C."/>
            <person name="Lipzen A."/>
            <person name="Lutzoni F."/>
            <person name="Magnuson J."/>
            <person name="Mondo S."/>
            <person name="Nolan M."/>
            <person name="Ohm R."/>
            <person name="Pangilinan J."/>
            <person name="Park H.-J."/>
            <person name="Ramirez L."/>
            <person name="Alfaro M."/>
            <person name="Sun H."/>
            <person name="Tritt A."/>
            <person name="Yoshinaga Y."/>
            <person name="Zwiers L.-H."/>
            <person name="Turgeon B."/>
            <person name="Goodwin S."/>
            <person name="Spatafora J."/>
            <person name="Crous P."/>
            <person name="Grigoriev I."/>
        </authorList>
    </citation>
    <scope>NUCLEOTIDE SEQUENCE</scope>
    <source>
        <strain evidence="7">CBS 121739</strain>
    </source>
</reference>
<accession>A0A6A6WHZ3</accession>
<dbReference type="InterPro" id="IPR036396">
    <property type="entry name" value="Cyt_P450_sf"/>
</dbReference>
<protein>
    <submittedName>
        <fullName evidence="7">Cytochrome P450</fullName>
    </submittedName>
</protein>
<keyword evidence="4 5" id="KW-0408">Iron</keyword>
<dbReference type="RefSeq" id="XP_033604067.1">
    <property type="nucleotide sequence ID" value="XM_033745974.1"/>
</dbReference>
<comment type="cofactor">
    <cofactor evidence="1 5">
        <name>heme</name>
        <dbReference type="ChEBI" id="CHEBI:30413"/>
    </cofactor>
</comment>
<evidence type="ECO:0000313" key="7">
    <source>
        <dbReference type="EMBL" id="KAF2761616.1"/>
    </source>
</evidence>
<organism evidence="7 8">
    <name type="scientific">Pseudovirgaria hyperparasitica</name>
    <dbReference type="NCBI Taxonomy" id="470096"/>
    <lineage>
        <taxon>Eukaryota</taxon>
        <taxon>Fungi</taxon>
        <taxon>Dikarya</taxon>
        <taxon>Ascomycota</taxon>
        <taxon>Pezizomycotina</taxon>
        <taxon>Dothideomycetes</taxon>
        <taxon>Dothideomycetes incertae sedis</taxon>
        <taxon>Acrospermales</taxon>
        <taxon>Acrospermaceae</taxon>
        <taxon>Pseudovirgaria</taxon>
    </lineage>
</organism>
<dbReference type="PRINTS" id="PR00463">
    <property type="entry name" value="EP450I"/>
</dbReference>
<dbReference type="GO" id="GO:0020037">
    <property type="term" value="F:heme binding"/>
    <property type="evidence" value="ECO:0007669"/>
    <property type="project" value="InterPro"/>
</dbReference>
<dbReference type="InterPro" id="IPR017972">
    <property type="entry name" value="Cyt_P450_CS"/>
</dbReference>